<reference evidence="12" key="1">
    <citation type="submission" date="2015-12" db="EMBL/GenBank/DDBJ databases">
        <title>De novo transcriptome assembly of four potential Pierce s Disease insect vectors from Arizona vineyards.</title>
        <authorList>
            <person name="Tassone E.E."/>
        </authorList>
    </citation>
    <scope>NUCLEOTIDE SEQUENCE</scope>
</reference>
<keyword evidence="8" id="KW-0675">Receptor</keyword>
<evidence type="ECO:0000256" key="8">
    <source>
        <dbReference type="ARBA" id="ARBA00023170"/>
    </source>
</evidence>
<evidence type="ECO:0000256" key="5">
    <source>
        <dbReference type="ARBA" id="ARBA00022989"/>
    </source>
</evidence>
<dbReference type="GO" id="GO:0004930">
    <property type="term" value="F:G protein-coupled receptor activity"/>
    <property type="evidence" value="ECO:0007669"/>
    <property type="project" value="UniProtKB-KW"/>
</dbReference>
<feature type="non-terminal residue" evidence="12">
    <location>
        <position position="1"/>
    </location>
</feature>
<evidence type="ECO:0000256" key="1">
    <source>
        <dbReference type="ARBA" id="ARBA00004651"/>
    </source>
</evidence>
<accession>A0A1B6C4I1</accession>
<evidence type="ECO:0000256" key="7">
    <source>
        <dbReference type="ARBA" id="ARBA00023136"/>
    </source>
</evidence>
<dbReference type="GO" id="GO:0005886">
    <property type="term" value="C:plasma membrane"/>
    <property type="evidence" value="ECO:0007669"/>
    <property type="project" value="UniProtKB-SubCell"/>
</dbReference>
<evidence type="ECO:0000256" key="6">
    <source>
        <dbReference type="ARBA" id="ARBA00023040"/>
    </source>
</evidence>
<feature type="transmembrane region" description="Helical" evidence="10">
    <location>
        <begin position="75"/>
        <end position="93"/>
    </location>
</feature>
<evidence type="ECO:0000313" key="12">
    <source>
        <dbReference type="EMBL" id="JAS08397.1"/>
    </source>
</evidence>
<evidence type="ECO:0000256" key="10">
    <source>
        <dbReference type="SAM" id="Phobius"/>
    </source>
</evidence>
<dbReference type="SUPFAM" id="SSF81321">
    <property type="entry name" value="Family A G protein-coupled receptor-like"/>
    <property type="match status" value="1"/>
</dbReference>
<comment type="similarity">
    <text evidence="2">Belongs to the G-protein coupled receptor 1 family.</text>
</comment>
<dbReference type="PROSITE" id="PS50262">
    <property type="entry name" value="G_PROTEIN_RECEP_F1_2"/>
    <property type="match status" value="1"/>
</dbReference>
<organism evidence="12">
    <name type="scientific">Clastoptera arizonana</name>
    <name type="common">Arizona spittle bug</name>
    <dbReference type="NCBI Taxonomy" id="38151"/>
    <lineage>
        <taxon>Eukaryota</taxon>
        <taxon>Metazoa</taxon>
        <taxon>Ecdysozoa</taxon>
        <taxon>Arthropoda</taxon>
        <taxon>Hexapoda</taxon>
        <taxon>Insecta</taxon>
        <taxon>Pterygota</taxon>
        <taxon>Neoptera</taxon>
        <taxon>Paraneoptera</taxon>
        <taxon>Hemiptera</taxon>
        <taxon>Auchenorrhyncha</taxon>
        <taxon>Cercopoidea</taxon>
        <taxon>Clastopteridae</taxon>
        <taxon>Clastoptera</taxon>
    </lineage>
</organism>
<evidence type="ECO:0000256" key="4">
    <source>
        <dbReference type="ARBA" id="ARBA00022692"/>
    </source>
</evidence>
<evidence type="ECO:0000256" key="9">
    <source>
        <dbReference type="ARBA" id="ARBA00023224"/>
    </source>
</evidence>
<dbReference type="InterPro" id="IPR000276">
    <property type="entry name" value="GPCR_Rhodpsn"/>
</dbReference>
<feature type="non-terminal residue" evidence="12">
    <location>
        <position position="161"/>
    </location>
</feature>
<feature type="domain" description="G-protein coupled receptors family 1 profile" evidence="11">
    <location>
        <begin position="1"/>
        <end position="161"/>
    </location>
</feature>
<evidence type="ECO:0000259" key="11">
    <source>
        <dbReference type="PROSITE" id="PS50262"/>
    </source>
</evidence>
<sequence length="161" mass="17839">GNLALADIMHGVICVGAAKFVAQIEEDKIICLVIMGIGNCYFIECSFGVCLIAIDRYIYINHGIHYPTWMTTKRARFILVGTWVVSLGTSLLIQLPFGNYLSDDCSYFHVTPIFGMMIIGFIGITPNIVTFVLYVKIFVTAARVAKTKYAKGLRRTDQATG</sequence>
<evidence type="ECO:0000256" key="3">
    <source>
        <dbReference type="ARBA" id="ARBA00022475"/>
    </source>
</evidence>
<keyword evidence="9" id="KW-0807">Transducer</keyword>
<keyword evidence="3" id="KW-1003">Cell membrane</keyword>
<dbReference type="InterPro" id="IPR017452">
    <property type="entry name" value="GPCR_Rhodpsn_7TM"/>
</dbReference>
<proteinExistence type="inferred from homology"/>
<name>A0A1B6C4I1_9HEMI</name>
<dbReference type="InterPro" id="IPR050569">
    <property type="entry name" value="TAAR"/>
</dbReference>
<feature type="transmembrane region" description="Helical" evidence="10">
    <location>
        <begin position="113"/>
        <end position="139"/>
    </location>
</feature>
<dbReference type="PANTHER" id="PTHR24249">
    <property type="entry name" value="HISTAMINE RECEPTOR-RELATED G-PROTEIN COUPLED RECEPTOR"/>
    <property type="match status" value="1"/>
</dbReference>
<keyword evidence="5 10" id="KW-1133">Transmembrane helix</keyword>
<dbReference type="EMBL" id="GEDC01028901">
    <property type="protein sequence ID" value="JAS08397.1"/>
    <property type="molecule type" value="Transcribed_RNA"/>
</dbReference>
<dbReference type="Pfam" id="PF00001">
    <property type="entry name" value="7tm_1"/>
    <property type="match status" value="1"/>
</dbReference>
<keyword evidence="6" id="KW-0297">G-protein coupled receptor</keyword>
<keyword evidence="7 10" id="KW-0472">Membrane</keyword>
<feature type="transmembrane region" description="Helical" evidence="10">
    <location>
        <begin position="29"/>
        <end position="54"/>
    </location>
</feature>
<protein>
    <recommendedName>
        <fullName evidence="11">G-protein coupled receptors family 1 profile domain-containing protein</fullName>
    </recommendedName>
</protein>
<dbReference type="Gene3D" id="1.20.1070.10">
    <property type="entry name" value="Rhodopsin 7-helix transmembrane proteins"/>
    <property type="match status" value="1"/>
</dbReference>
<evidence type="ECO:0000256" key="2">
    <source>
        <dbReference type="ARBA" id="ARBA00010663"/>
    </source>
</evidence>
<dbReference type="AlphaFoldDB" id="A0A1B6C4I1"/>
<gene>
    <name evidence="12" type="ORF">g.44949</name>
</gene>
<keyword evidence="4 10" id="KW-0812">Transmembrane</keyword>
<comment type="subcellular location">
    <subcellularLocation>
        <location evidence="1">Cell membrane</location>
        <topology evidence="1">Multi-pass membrane protein</topology>
    </subcellularLocation>
</comment>